<dbReference type="InterPro" id="IPR035104">
    <property type="entry name" value="Ribosomal_protein_S1-like"/>
</dbReference>
<dbReference type="Proteomes" id="UP000886889">
    <property type="component" value="Unassembled WGS sequence"/>
</dbReference>
<reference evidence="6" key="1">
    <citation type="submission" date="2020-10" db="EMBL/GenBank/DDBJ databases">
        <authorList>
            <person name="Gilroy R."/>
        </authorList>
    </citation>
    <scope>NUCLEOTIDE SEQUENCE</scope>
    <source>
        <strain evidence="6">ChiBcec6-7307</strain>
    </source>
</reference>
<dbReference type="InterPro" id="IPR003029">
    <property type="entry name" value="S1_domain"/>
</dbReference>
<reference evidence="6" key="2">
    <citation type="journal article" date="2021" name="PeerJ">
        <title>Extensive microbial diversity within the chicken gut microbiome revealed by metagenomics and culture.</title>
        <authorList>
            <person name="Gilroy R."/>
            <person name="Ravi A."/>
            <person name="Getino M."/>
            <person name="Pursley I."/>
            <person name="Horton D.L."/>
            <person name="Alikhan N.F."/>
            <person name="Baker D."/>
            <person name="Gharbi K."/>
            <person name="Hall N."/>
            <person name="Watson M."/>
            <person name="Adriaenssens E.M."/>
            <person name="Foster-Nyarko E."/>
            <person name="Jarju S."/>
            <person name="Secka A."/>
            <person name="Antonio M."/>
            <person name="Oren A."/>
            <person name="Chaudhuri R.R."/>
            <person name="La Ragione R."/>
            <person name="Hildebrand F."/>
            <person name="Pallen M.J."/>
        </authorList>
    </citation>
    <scope>NUCLEOTIDE SEQUENCE</scope>
    <source>
        <strain evidence="6">ChiBcec6-7307</strain>
    </source>
</reference>
<dbReference type="SMART" id="SM00316">
    <property type="entry name" value="S1"/>
    <property type="match status" value="3"/>
</dbReference>
<evidence type="ECO:0000259" key="5">
    <source>
        <dbReference type="PROSITE" id="PS50126"/>
    </source>
</evidence>
<gene>
    <name evidence="6" type="ORF">IAC80_02505</name>
</gene>
<dbReference type="GO" id="GO:0003729">
    <property type="term" value="F:mRNA binding"/>
    <property type="evidence" value="ECO:0007669"/>
    <property type="project" value="TreeGrafter"/>
</dbReference>
<evidence type="ECO:0000256" key="3">
    <source>
        <dbReference type="ARBA" id="ARBA00023274"/>
    </source>
</evidence>
<evidence type="ECO:0000256" key="2">
    <source>
        <dbReference type="ARBA" id="ARBA00022980"/>
    </source>
</evidence>
<proteinExistence type="inferred from homology"/>
<evidence type="ECO:0000256" key="1">
    <source>
        <dbReference type="ARBA" id="ARBA00006767"/>
    </source>
</evidence>
<accession>A0A9D1NYI6</accession>
<feature type="domain" description="S1 motif" evidence="5">
    <location>
        <begin position="133"/>
        <end position="201"/>
    </location>
</feature>
<dbReference type="Pfam" id="PF00575">
    <property type="entry name" value="S1"/>
    <property type="match status" value="3"/>
</dbReference>
<dbReference type="PRINTS" id="PR00681">
    <property type="entry name" value="RIBOSOMALS1"/>
</dbReference>
<keyword evidence="3" id="KW-0687">Ribonucleoprotein</keyword>
<keyword evidence="2" id="KW-0689">Ribosomal protein</keyword>
<name>A0A9D1NYI6_9FIRM</name>
<dbReference type="InterPro" id="IPR050437">
    <property type="entry name" value="Ribos_protein_bS1-like"/>
</dbReference>
<dbReference type="AlphaFoldDB" id="A0A9D1NYI6"/>
<evidence type="ECO:0000313" key="6">
    <source>
        <dbReference type="EMBL" id="HIV22791.1"/>
    </source>
</evidence>
<dbReference type="GO" id="GO:0006412">
    <property type="term" value="P:translation"/>
    <property type="evidence" value="ECO:0007669"/>
    <property type="project" value="TreeGrafter"/>
</dbReference>
<protein>
    <submittedName>
        <fullName evidence="6">S1 RNA-binding domain-containing protein</fullName>
    </submittedName>
</protein>
<dbReference type="CDD" id="cd05687">
    <property type="entry name" value="S1_RPS1_repeat_ec1_hs1"/>
    <property type="match status" value="1"/>
</dbReference>
<dbReference type="PANTHER" id="PTHR10724">
    <property type="entry name" value="30S RIBOSOMAL PROTEIN S1"/>
    <property type="match status" value="1"/>
</dbReference>
<evidence type="ECO:0000313" key="7">
    <source>
        <dbReference type="Proteomes" id="UP000886889"/>
    </source>
</evidence>
<feature type="domain" description="S1 motif" evidence="5">
    <location>
        <begin position="222"/>
        <end position="289"/>
    </location>
</feature>
<comment type="similarity">
    <text evidence="1">Belongs to the bacterial ribosomal protein bS1 family.</text>
</comment>
<evidence type="ECO:0000256" key="4">
    <source>
        <dbReference type="SAM" id="MobiDB-lite"/>
    </source>
</evidence>
<dbReference type="SUPFAM" id="SSF50249">
    <property type="entry name" value="Nucleic acid-binding proteins"/>
    <property type="match status" value="3"/>
</dbReference>
<sequence length="325" mass="35446">MEETKVMEPAAEDVSEKTEETAGQPQETMADYAEELEASFKQINEGDILTGTVIGVTETEITLDFGYYTDGVIRLEDASDDPAFSLKDRIEVGQTLSATVIRRDDGAGHILLSMKEAAALMAWDRLRELEKSQENITVKITGVTRGGAIAYVEGIRGFIPASKLSLGYVEEDDLPNWLNKTLEVRVITADEGEKRLVMSARDILREAADAERARKISNVEVGLVTEGTVESLKPYGAFIDLGNGLSGLVHVSQISQQRIKHPAAVLKEGQKVKVKVIAVKDGKLSLSMKALEDVAAKEIEEETFEMPETEAATTSLGSLFAKLKL</sequence>
<dbReference type="GO" id="GO:0003735">
    <property type="term" value="F:structural constituent of ribosome"/>
    <property type="evidence" value="ECO:0007669"/>
    <property type="project" value="TreeGrafter"/>
</dbReference>
<comment type="caution">
    <text evidence="6">The sequence shown here is derived from an EMBL/GenBank/DDBJ whole genome shotgun (WGS) entry which is preliminary data.</text>
</comment>
<dbReference type="GO" id="GO:0005737">
    <property type="term" value="C:cytoplasm"/>
    <property type="evidence" value="ECO:0007669"/>
    <property type="project" value="UniProtKB-ARBA"/>
</dbReference>
<feature type="domain" description="S1 motif" evidence="5">
    <location>
        <begin position="46"/>
        <end position="115"/>
    </location>
</feature>
<dbReference type="FunFam" id="2.40.50.140:FF:000051">
    <property type="entry name" value="RNA-binding transcriptional accessory protein"/>
    <property type="match status" value="1"/>
</dbReference>
<dbReference type="CDD" id="cd04465">
    <property type="entry name" value="S1_RPS1_repeat_ec2_hs2"/>
    <property type="match status" value="1"/>
</dbReference>
<dbReference type="EMBL" id="DVOS01000028">
    <property type="protein sequence ID" value="HIV22791.1"/>
    <property type="molecule type" value="Genomic_DNA"/>
</dbReference>
<dbReference type="InterPro" id="IPR012340">
    <property type="entry name" value="NA-bd_OB-fold"/>
</dbReference>
<dbReference type="Gene3D" id="2.40.50.140">
    <property type="entry name" value="Nucleic acid-binding proteins"/>
    <property type="match status" value="3"/>
</dbReference>
<dbReference type="PANTHER" id="PTHR10724:SF7">
    <property type="entry name" value="SMALL RIBOSOMAL SUBUNIT PROTEIN BS1C"/>
    <property type="match status" value="1"/>
</dbReference>
<feature type="region of interest" description="Disordered" evidence="4">
    <location>
        <begin position="1"/>
        <end position="25"/>
    </location>
</feature>
<dbReference type="PROSITE" id="PS50126">
    <property type="entry name" value="S1"/>
    <property type="match status" value="3"/>
</dbReference>
<organism evidence="6 7">
    <name type="scientific">Candidatus Merdiplasma excrementigallinarum</name>
    <dbReference type="NCBI Taxonomy" id="2840864"/>
    <lineage>
        <taxon>Bacteria</taxon>
        <taxon>Bacillati</taxon>
        <taxon>Bacillota</taxon>
        <taxon>Clostridia</taxon>
        <taxon>Lachnospirales</taxon>
        <taxon>Lachnospiraceae</taxon>
        <taxon>Lachnospiraceae incertae sedis</taxon>
        <taxon>Candidatus Merdiplasma</taxon>
    </lineage>
</organism>